<evidence type="ECO:0000313" key="2">
    <source>
        <dbReference type="EMBL" id="MFL4472111.1"/>
    </source>
</evidence>
<dbReference type="EMBL" id="JBHDIY010000002">
    <property type="protein sequence ID" value="MFL4472111.1"/>
    <property type="molecule type" value="Genomic_DNA"/>
</dbReference>
<proteinExistence type="predicted"/>
<feature type="region of interest" description="Disordered" evidence="1">
    <location>
        <begin position="129"/>
        <end position="158"/>
    </location>
</feature>
<dbReference type="Proteomes" id="UP001627408">
    <property type="component" value="Unassembled WGS sequence"/>
</dbReference>
<evidence type="ECO:0000313" key="3">
    <source>
        <dbReference type="Proteomes" id="UP001627408"/>
    </source>
</evidence>
<keyword evidence="3" id="KW-1185">Reference proteome</keyword>
<dbReference type="Gene3D" id="3.30.70.120">
    <property type="match status" value="1"/>
</dbReference>
<feature type="compositionally biased region" description="Polar residues" evidence="1">
    <location>
        <begin position="129"/>
        <end position="139"/>
    </location>
</feature>
<evidence type="ECO:0000256" key="1">
    <source>
        <dbReference type="SAM" id="MobiDB-lite"/>
    </source>
</evidence>
<gene>
    <name evidence="2" type="ORF">ACERZ8_20335</name>
</gene>
<protein>
    <submittedName>
        <fullName evidence="2">Uncharacterized protein</fullName>
    </submittedName>
</protein>
<reference evidence="2 3" key="1">
    <citation type="submission" date="2024-08" db="EMBL/GenBank/DDBJ databases">
        <title>Tateyamaria sp. nov., isolated from marine algae.</title>
        <authorList>
            <person name="Choi B.J."/>
            <person name="Kim J.M."/>
            <person name="Lee J.K."/>
            <person name="Choi D.G."/>
            <person name="Bayburt H."/>
            <person name="Baek J.H."/>
            <person name="Han D.M."/>
            <person name="Jeon C.O."/>
        </authorList>
    </citation>
    <scope>NUCLEOTIDE SEQUENCE [LARGE SCALE GENOMIC DNA]</scope>
    <source>
        <strain evidence="2 3">KMU-156</strain>
    </source>
</reference>
<dbReference type="RefSeq" id="WP_407593996.1">
    <property type="nucleotide sequence ID" value="NZ_JBHDIY010000002.1"/>
</dbReference>
<dbReference type="InterPro" id="IPR015867">
    <property type="entry name" value="N-reg_PII/ATP_PRibTrfase_C"/>
</dbReference>
<accession>A0ABW8UY72</accession>
<organism evidence="2 3">
    <name type="scientific">Tateyamaria armeniaca</name>
    <dbReference type="NCBI Taxonomy" id="2518930"/>
    <lineage>
        <taxon>Bacteria</taxon>
        <taxon>Pseudomonadati</taxon>
        <taxon>Pseudomonadota</taxon>
        <taxon>Alphaproteobacteria</taxon>
        <taxon>Rhodobacterales</taxon>
        <taxon>Roseobacteraceae</taxon>
        <taxon>Tateyamaria</taxon>
    </lineage>
</organism>
<name>A0ABW8UY72_9RHOB</name>
<sequence>MSSIQEYESQSGKLIPVFRVEINTRPDDAERLLDAIFKVHPLAVGAYERNATVTAQGAETGRPGEQTVTRIHNKDFEADGTEVYPSVELKVSFERDMQLLQKIMEAVLHAHQYEEPIIHVREEWASRANYTPRNDNPNRWWNDGRGTPEMVSLDQSRR</sequence>
<comment type="caution">
    <text evidence="2">The sequence shown here is derived from an EMBL/GenBank/DDBJ whole genome shotgun (WGS) entry which is preliminary data.</text>
</comment>